<dbReference type="FunFam" id="1.25.10.10:FF:000088">
    <property type="entry name" value="Splicing factor 3b, subunit 1"/>
    <property type="match status" value="1"/>
</dbReference>
<dbReference type="InterPro" id="IPR038737">
    <property type="entry name" value="SF3b_su1-like"/>
</dbReference>
<feature type="compositionally biased region" description="Basic and acidic residues" evidence="10">
    <location>
        <begin position="136"/>
        <end position="146"/>
    </location>
</feature>
<sequence length="1279" mass="141910">MEDEPEIRRKVIADREDEYHAQRLKAVLSPNRVDPFKSGDQTPDPRLSTYRDVMLNQKLTQEQRALRAEIAAKAKAGELKVVEAAPPIKRRRWDQPSADSNGTAAKDLELKRWDDAATPIQPSATPGSAATPGSRQWEETPGRPRDSGATPGVRQWTETPAYVPSAATPGRDTLAGTPSTRKNRWDETPHSERYGSDTPGHGAGWAETPRADQTPGGVNSIQDTPSSNYKIFGQTPNTAAAVMAKRKSRWDETPMKAGSTPSAGATPSLATPSGFTPAIGTPGMGTPGLGFTPSGATPTGPKAMSMATPAFGFASTIPGTGIPMTPEQMRAVQWQQEIDDRNRPLTDEELDEMLPPGYKILPPPAGYVPLRTPTRRLLATPTPIAGTPFGFRMTTPDVGTAAGLGSAATGGNAAALGDLQPKGNNLPMMRPDDLQYFDKLLQDVDEDSLPPEEATERKIMTLLLKIKNGTPPMRKSALRQITDKAREFGAGPLFTQILPLLMSPTLEDQERHLLVKVIDRILYKLDDLVRPYVHKILVVIEPLLIDEDYYARVEGREIISNLAKAAGLATMISTMRPDIDNVDEYVRNTTARAFAVVASALGIPSLLPFLKAVCKSKKSWQARHTGIKIVQQISILMGCAILPHLRSLVEIIEHGLVDEQQKVRTITALALAALAEAATPYGIESFDSVLKPLWKGIRSHRGKGLAAFLKAIGYLIPLMDAEYANYYTREVMLVLIREFPSPDEEMKKIVLKVVKQCCATEGVEPDYIRNEILPPFFRHFWNQRMALDRRNYRPLVDTTVEIATKVGATEIITRIVDDLKDESEQYRKMVMETIEKVMSALGSDEIDARLEEQLIDGILYAFQEQTTEASFPAFPLNLYYHDAVLLTGFGTVVQALGKRVKPYLPQICGTILWRLNNKSAKVRQQAADLISRIAGVMKVCQEEKLMGHLGVVLYEYLGEEYPEVLGSILGALKSIVNVIGMTKMTPPIKELLPRLTPILKNRHEKVEENCIDLVGRIADRGSEYVSSREWMRICFELLELIKAHKKSIRRATVNTFGYIAKAIGPHDVLATLLNNLKVQERQNRVCTTVAIAIVAETCSPFTVLPGLMNEYRVPELNVQNGVLKSLAFMFEYIGEMSKDYIYAVTPLLEDALMDRDLVHRQTAMSAVGHMALGVYGFGCEDALIHLLNYVWPNVFETSPHVVQAFMAAIEGFRVALGPNKIIQYVLQGLFHPARKVRDMMWKVYNTVYIGNQDGLVYGFPRIKDEEKNSYLRHELDYIL</sequence>
<gene>
    <name evidence="13" type="ORF">MCOS_LOCUS1696</name>
</gene>
<dbReference type="STRING" id="53468.A0A0R3U4V0"/>
<dbReference type="Gene3D" id="1.25.10.10">
    <property type="entry name" value="Leucine-rich Repeat Variant"/>
    <property type="match status" value="2"/>
</dbReference>
<dbReference type="InterPro" id="IPR015016">
    <property type="entry name" value="SF3b_su1"/>
</dbReference>
<keyword evidence="6" id="KW-0508">mRNA splicing</keyword>
<dbReference type="InterPro" id="IPR054573">
    <property type="entry name" value="PP2A/SF3B1-like_HEAT"/>
</dbReference>
<dbReference type="Pfam" id="PF08920">
    <property type="entry name" value="SF3b1"/>
    <property type="match status" value="1"/>
</dbReference>
<dbReference type="InterPro" id="IPR021133">
    <property type="entry name" value="HEAT_type_2"/>
</dbReference>
<dbReference type="Pfam" id="PF22646">
    <property type="entry name" value="PPP2R1A-like_HEAT"/>
    <property type="match status" value="1"/>
</dbReference>
<evidence type="ECO:0000256" key="10">
    <source>
        <dbReference type="SAM" id="MobiDB-lite"/>
    </source>
</evidence>
<protein>
    <recommendedName>
        <fullName evidence="15">Splicing factor 3B subunit 1 domain-containing protein</fullName>
    </recommendedName>
</protein>
<dbReference type="GO" id="GO:0003729">
    <property type="term" value="F:mRNA binding"/>
    <property type="evidence" value="ECO:0007669"/>
    <property type="project" value="InterPro"/>
</dbReference>
<feature type="domain" description="Splicing factor 3B subunit 1" evidence="11">
    <location>
        <begin position="244"/>
        <end position="395"/>
    </location>
</feature>
<evidence type="ECO:0000256" key="5">
    <source>
        <dbReference type="ARBA" id="ARBA00022737"/>
    </source>
</evidence>
<dbReference type="InterPro" id="IPR016024">
    <property type="entry name" value="ARM-type_fold"/>
</dbReference>
<feature type="compositionally biased region" description="Basic and acidic residues" evidence="10">
    <location>
        <begin position="106"/>
        <end position="115"/>
    </location>
</feature>
<feature type="compositionally biased region" description="Polar residues" evidence="10">
    <location>
        <begin position="259"/>
        <end position="268"/>
    </location>
</feature>
<feature type="domain" description="Phosphatase PP2A regulatory subunit A/Splicing factor 3B subunit 1-like HEAT repeat" evidence="12">
    <location>
        <begin position="1061"/>
        <end position="1139"/>
    </location>
</feature>
<dbReference type="GO" id="GO:0000245">
    <property type="term" value="P:spliceosomal complex assembly"/>
    <property type="evidence" value="ECO:0007669"/>
    <property type="project" value="InterPro"/>
</dbReference>
<keyword evidence="5" id="KW-0677">Repeat</keyword>
<evidence type="ECO:0000256" key="2">
    <source>
        <dbReference type="ARBA" id="ARBA00005754"/>
    </source>
</evidence>
<evidence type="ECO:0000256" key="3">
    <source>
        <dbReference type="ARBA" id="ARBA00022664"/>
    </source>
</evidence>
<evidence type="ECO:0000256" key="6">
    <source>
        <dbReference type="ARBA" id="ARBA00023187"/>
    </source>
</evidence>
<dbReference type="EMBL" id="UXSR01000230">
    <property type="protein sequence ID" value="VDD75693.1"/>
    <property type="molecule type" value="Genomic_DNA"/>
</dbReference>
<dbReference type="GO" id="GO:0005681">
    <property type="term" value="C:spliceosomal complex"/>
    <property type="evidence" value="ECO:0007669"/>
    <property type="project" value="UniProtKB-KW"/>
</dbReference>
<feature type="compositionally biased region" description="Basic and acidic residues" evidence="10">
    <location>
        <begin position="183"/>
        <end position="195"/>
    </location>
</feature>
<reference evidence="13 14" key="1">
    <citation type="submission" date="2018-10" db="EMBL/GenBank/DDBJ databases">
        <authorList>
            <consortium name="Pathogen Informatics"/>
        </authorList>
    </citation>
    <scope>NUCLEOTIDE SEQUENCE [LARGE SCALE GENOMIC DNA]</scope>
</reference>
<dbReference type="FunFam" id="1.25.10.10:FF:000039">
    <property type="entry name" value="Splicing factor 3B subunit 1"/>
    <property type="match status" value="1"/>
</dbReference>
<dbReference type="PANTHER" id="PTHR12097">
    <property type="entry name" value="SPLICING FACTOR 3B, SUBUNIT 1-RELATED"/>
    <property type="match status" value="1"/>
</dbReference>
<keyword evidence="14" id="KW-1185">Reference proteome</keyword>
<comment type="subcellular location">
    <subcellularLocation>
        <location evidence="1">Nucleus</location>
    </subcellularLocation>
</comment>
<proteinExistence type="inferred from homology"/>
<feature type="compositionally biased region" description="Polar residues" evidence="10">
    <location>
        <begin position="120"/>
        <end position="134"/>
    </location>
</feature>
<keyword evidence="7" id="KW-0539">Nucleus</keyword>
<feature type="compositionally biased region" description="Polar residues" evidence="10">
    <location>
        <begin position="216"/>
        <end position="232"/>
    </location>
</feature>
<evidence type="ECO:0008006" key="15">
    <source>
        <dbReference type="Google" id="ProtNLM"/>
    </source>
</evidence>
<evidence type="ECO:0000259" key="11">
    <source>
        <dbReference type="Pfam" id="PF08920"/>
    </source>
</evidence>
<organism evidence="13 14">
    <name type="scientific">Mesocestoides corti</name>
    <name type="common">Flatworm</name>
    <dbReference type="NCBI Taxonomy" id="53468"/>
    <lineage>
        <taxon>Eukaryota</taxon>
        <taxon>Metazoa</taxon>
        <taxon>Spiralia</taxon>
        <taxon>Lophotrochozoa</taxon>
        <taxon>Platyhelminthes</taxon>
        <taxon>Cestoda</taxon>
        <taxon>Eucestoda</taxon>
        <taxon>Cyclophyllidea</taxon>
        <taxon>Mesocestoididae</taxon>
        <taxon>Mesocestoides</taxon>
    </lineage>
</organism>
<dbReference type="PROSITE" id="PS50077">
    <property type="entry name" value="HEAT_REPEAT"/>
    <property type="match status" value="1"/>
</dbReference>
<evidence type="ECO:0000256" key="1">
    <source>
        <dbReference type="ARBA" id="ARBA00004123"/>
    </source>
</evidence>
<dbReference type="SUPFAM" id="SSF48371">
    <property type="entry name" value="ARM repeat"/>
    <property type="match status" value="1"/>
</dbReference>
<evidence type="ECO:0000256" key="7">
    <source>
        <dbReference type="ARBA" id="ARBA00023242"/>
    </source>
</evidence>
<keyword evidence="3" id="KW-0507">mRNA processing</keyword>
<feature type="region of interest" description="Disordered" evidence="10">
    <location>
        <begin position="247"/>
        <end position="268"/>
    </location>
</feature>
<dbReference type="OrthoDB" id="438939at2759"/>
<dbReference type="InterPro" id="IPR011989">
    <property type="entry name" value="ARM-like"/>
</dbReference>
<feature type="repeat" description="HEAT" evidence="9">
    <location>
        <begin position="811"/>
        <end position="849"/>
    </location>
</feature>
<dbReference type="AlphaFoldDB" id="A0A0R3U4V0"/>
<evidence type="ECO:0000256" key="8">
    <source>
        <dbReference type="ARBA" id="ARBA00038332"/>
    </source>
</evidence>
<feature type="region of interest" description="Disordered" evidence="10">
    <location>
        <begin position="82"/>
        <end position="232"/>
    </location>
</feature>
<accession>A0A0R3U4V0</accession>
<comment type="similarity">
    <text evidence="8">Belongs to the phosphatase 2A regulatory subunit A family.</text>
</comment>
<dbReference type="Proteomes" id="UP000267029">
    <property type="component" value="Unassembled WGS sequence"/>
</dbReference>
<evidence type="ECO:0000259" key="12">
    <source>
        <dbReference type="Pfam" id="PF22646"/>
    </source>
</evidence>
<evidence type="ECO:0000256" key="9">
    <source>
        <dbReference type="PROSITE-ProRule" id="PRU00103"/>
    </source>
</evidence>
<comment type="similarity">
    <text evidence="2">Belongs to the SF3B1 family.</text>
</comment>
<evidence type="ECO:0000313" key="14">
    <source>
        <dbReference type="Proteomes" id="UP000267029"/>
    </source>
</evidence>
<name>A0A0R3U4V0_MESCO</name>
<evidence type="ECO:0000256" key="4">
    <source>
        <dbReference type="ARBA" id="ARBA00022728"/>
    </source>
</evidence>
<evidence type="ECO:0000313" key="13">
    <source>
        <dbReference type="EMBL" id="VDD75693.1"/>
    </source>
</evidence>
<keyword evidence="4" id="KW-0747">Spliceosome</keyword>